<proteinExistence type="predicted"/>
<reference evidence="2" key="1">
    <citation type="submission" date="2018-02" db="EMBL/GenBank/DDBJ databases">
        <title>Rhizophora mucronata_Transcriptome.</title>
        <authorList>
            <person name="Meera S.P."/>
            <person name="Sreeshan A."/>
            <person name="Augustine A."/>
        </authorList>
    </citation>
    <scope>NUCLEOTIDE SEQUENCE</scope>
    <source>
        <tissue evidence="2">Leaf</tissue>
    </source>
</reference>
<keyword evidence="1" id="KW-0812">Transmembrane</keyword>
<feature type="transmembrane region" description="Helical" evidence="1">
    <location>
        <begin position="23"/>
        <end position="51"/>
    </location>
</feature>
<dbReference type="AlphaFoldDB" id="A0A2P2QST1"/>
<dbReference type="EMBL" id="GGEC01089450">
    <property type="protein sequence ID" value="MBX69934.1"/>
    <property type="molecule type" value="Transcribed_RNA"/>
</dbReference>
<accession>A0A2P2QST1</accession>
<name>A0A2P2QST1_RHIMU</name>
<evidence type="ECO:0000313" key="2">
    <source>
        <dbReference type="EMBL" id="MBX69934.1"/>
    </source>
</evidence>
<protein>
    <submittedName>
        <fullName evidence="2">Uncharacterized protein</fullName>
    </submittedName>
</protein>
<sequence length="69" mass="7996">MYQPYAYFHDNGVTIMLRTLHNIFLFLFPFMCAVQHQMVANACFFCSFLLLTDLMPGFSRFSAGCTVKQ</sequence>
<keyword evidence="1" id="KW-0472">Membrane</keyword>
<keyword evidence="1" id="KW-1133">Transmembrane helix</keyword>
<organism evidence="2">
    <name type="scientific">Rhizophora mucronata</name>
    <name type="common">Asiatic mangrove</name>
    <dbReference type="NCBI Taxonomy" id="61149"/>
    <lineage>
        <taxon>Eukaryota</taxon>
        <taxon>Viridiplantae</taxon>
        <taxon>Streptophyta</taxon>
        <taxon>Embryophyta</taxon>
        <taxon>Tracheophyta</taxon>
        <taxon>Spermatophyta</taxon>
        <taxon>Magnoliopsida</taxon>
        <taxon>eudicotyledons</taxon>
        <taxon>Gunneridae</taxon>
        <taxon>Pentapetalae</taxon>
        <taxon>rosids</taxon>
        <taxon>fabids</taxon>
        <taxon>Malpighiales</taxon>
        <taxon>Rhizophoraceae</taxon>
        <taxon>Rhizophora</taxon>
    </lineage>
</organism>
<evidence type="ECO:0000256" key="1">
    <source>
        <dbReference type="SAM" id="Phobius"/>
    </source>
</evidence>